<comment type="caution">
    <text evidence="1">The sequence shown here is derived from an EMBL/GenBank/DDBJ whole genome shotgun (WGS) entry which is preliminary data.</text>
</comment>
<dbReference type="AlphaFoldDB" id="A0A1F4YHP0"/>
<sequence>MVYNEEQISNLVQITETRKGDGTVVLAFLLTVLEEGVTAREFYGVVCKACELRNRKGMVGCTGCEKSGMFSESASGELTIDPKVSGLMATKALDLAKCRMATAVKELMVQRPVGELLS</sequence>
<name>A0A1F4YHP0_9BACT</name>
<dbReference type="EMBL" id="MEXH01000008">
    <property type="protein sequence ID" value="OGC92743.1"/>
    <property type="molecule type" value="Genomic_DNA"/>
</dbReference>
<dbReference type="Proteomes" id="UP000178176">
    <property type="component" value="Unassembled WGS sequence"/>
</dbReference>
<accession>A0A1F4YHP0</accession>
<organism evidence="1 2">
    <name type="scientific">Candidatus Amesbacteria bacterium RIFCSPHIGHO2_01_FULL_48_32b</name>
    <dbReference type="NCBI Taxonomy" id="1797253"/>
    <lineage>
        <taxon>Bacteria</taxon>
        <taxon>Candidatus Amesiibacteriota</taxon>
    </lineage>
</organism>
<proteinExistence type="predicted"/>
<protein>
    <submittedName>
        <fullName evidence="1">Uncharacterized protein</fullName>
    </submittedName>
</protein>
<reference evidence="1 2" key="1">
    <citation type="journal article" date="2016" name="Nat. Commun.">
        <title>Thousands of microbial genomes shed light on interconnected biogeochemical processes in an aquifer system.</title>
        <authorList>
            <person name="Anantharaman K."/>
            <person name="Brown C.T."/>
            <person name="Hug L.A."/>
            <person name="Sharon I."/>
            <person name="Castelle C.J."/>
            <person name="Probst A.J."/>
            <person name="Thomas B.C."/>
            <person name="Singh A."/>
            <person name="Wilkins M.J."/>
            <person name="Karaoz U."/>
            <person name="Brodie E.L."/>
            <person name="Williams K.H."/>
            <person name="Hubbard S.S."/>
            <person name="Banfield J.F."/>
        </authorList>
    </citation>
    <scope>NUCLEOTIDE SEQUENCE [LARGE SCALE GENOMIC DNA]</scope>
</reference>
<gene>
    <name evidence="1" type="ORF">A2876_00070</name>
</gene>
<evidence type="ECO:0000313" key="1">
    <source>
        <dbReference type="EMBL" id="OGC92743.1"/>
    </source>
</evidence>
<evidence type="ECO:0000313" key="2">
    <source>
        <dbReference type="Proteomes" id="UP000178176"/>
    </source>
</evidence>